<feature type="compositionally biased region" description="Basic residues" evidence="5">
    <location>
        <begin position="382"/>
        <end position="398"/>
    </location>
</feature>
<evidence type="ECO:0000313" key="8">
    <source>
        <dbReference type="Proteomes" id="UP001623349"/>
    </source>
</evidence>
<reference evidence="7 8" key="1">
    <citation type="submission" date="2024-08" db="EMBL/GenBank/DDBJ databases">
        <title>The draft genome of Apodemus speciosus.</title>
        <authorList>
            <person name="Nabeshima K."/>
            <person name="Suzuki S."/>
            <person name="Onuma M."/>
        </authorList>
    </citation>
    <scope>NUCLEOTIDE SEQUENCE [LARGE SCALE GENOMIC DNA]</scope>
    <source>
        <strain evidence="7">IB14-021</strain>
    </source>
</reference>
<dbReference type="PANTHER" id="PTHR21402:SF10">
    <property type="entry name" value="U11_U12 SMALL NUCLEAR RIBONUCLEOPROTEIN 48 KDA PROTEIN"/>
    <property type="match status" value="1"/>
</dbReference>
<keyword evidence="3" id="KW-0862">Zinc</keyword>
<evidence type="ECO:0000256" key="3">
    <source>
        <dbReference type="ARBA" id="ARBA00022833"/>
    </source>
</evidence>
<keyword evidence="2 4" id="KW-0863">Zinc-finger</keyword>
<feature type="compositionally biased region" description="Basic and acidic residues" evidence="5">
    <location>
        <begin position="399"/>
        <end position="412"/>
    </location>
</feature>
<accession>A0ABQ0FFS8</accession>
<name>A0ABQ0FFS8_APOSI</name>
<dbReference type="Pfam" id="PF05253">
    <property type="entry name" value="zf-U11-48K"/>
    <property type="match status" value="1"/>
</dbReference>
<dbReference type="PROSITE" id="PS51800">
    <property type="entry name" value="ZF_CHHC_U11_48K"/>
    <property type="match status" value="1"/>
</dbReference>
<dbReference type="PANTHER" id="PTHR21402">
    <property type="entry name" value="GAMETOCYTE SPECIFIC FACTOR 1-RELATED"/>
    <property type="match status" value="1"/>
</dbReference>
<keyword evidence="8" id="KW-1185">Reference proteome</keyword>
<organism evidence="7 8">
    <name type="scientific">Apodemus speciosus</name>
    <name type="common">Large Japanese field mouse</name>
    <dbReference type="NCBI Taxonomy" id="105296"/>
    <lineage>
        <taxon>Eukaryota</taxon>
        <taxon>Metazoa</taxon>
        <taxon>Chordata</taxon>
        <taxon>Craniata</taxon>
        <taxon>Vertebrata</taxon>
        <taxon>Euteleostomi</taxon>
        <taxon>Mammalia</taxon>
        <taxon>Eutheria</taxon>
        <taxon>Euarchontoglires</taxon>
        <taxon>Glires</taxon>
        <taxon>Rodentia</taxon>
        <taxon>Myomorpha</taxon>
        <taxon>Muroidea</taxon>
        <taxon>Muridae</taxon>
        <taxon>Murinae</taxon>
        <taxon>Apodemus</taxon>
    </lineage>
</organism>
<gene>
    <name evidence="7" type="ORF">APTSU1_001333100</name>
</gene>
<keyword evidence="7" id="KW-0687">Ribonucleoprotein</keyword>
<dbReference type="InterPro" id="IPR051591">
    <property type="entry name" value="UPF0224_FAM112_RNA_Proc"/>
</dbReference>
<evidence type="ECO:0000256" key="1">
    <source>
        <dbReference type="ARBA" id="ARBA00022723"/>
    </source>
</evidence>
<evidence type="ECO:0000313" key="7">
    <source>
        <dbReference type="EMBL" id="GAB1298095.1"/>
    </source>
</evidence>
<dbReference type="Proteomes" id="UP001623349">
    <property type="component" value="Unassembled WGS sequence"/>
</dbReference>
<evidence type="ECO:0000256" key="4">
    <source>
        <dbReference type="PROSITE-ProRule" id="PRU01141"/>
    </source>
</evidence>
<sequence length="419" mass="48049">MEAEPPPLEERRRLQEELSEFVESCCRTLEEVTASLGWSLDQLDPGDDGEAEGIELRPSSDVLGECLTHGATVVPGVRDEIAICPYDSNHRMPKSSLTKHVESCRLRKLGYTKEEEDEMYNPTFFYENLKIPSVTLNKDSQFQIIKQARTTAGKDGDCYSQKATVPLSGLGFEWTVALEGRLLFPWPLCLRMVPTRSQRQFSICLLFSRMVVIGNKLADKDNWGMYSSAPVEVPLNHKRSVCDLTQADRLALYDFVIEETKKKRSGPQVIENDSDLFVDLAAKVNQDNSRKSPKSYLEILAEVRDYKRRRQSYRAKNVHITKKSYTEVIRDVIKVHMEELSNHWQEEQGRAEDGAEKSEARRSASVESRQSGGSYLDVESSRHRRARSRSPHKRKRNKDKSSESRRRKDRAGWRKTSQS</sequence>
<comment type="caution">
    <text evidence="7">The sequence shown here is derived from an EMBL/GenBank/DDBJ whole genome shotgun (WGS) entry which is preliminary data.</text>
</comment>
<dbReference type="EMBL" id="BAAFST010000013">
    <property type="protein sequence ID" value="GAB1298095.1"/>
    <property type="molecule type" value="Genomic_DNA"/>
</dbReference>
<feature type="compositionally biased region" description="Basic and acidic residues" evidence="5">
    <location>
        <begin position="344"/>
        <end position="364"/>
    </location>
</feature>
<dbReference type="GO" id="GO:1990904">
    <property type="term" value="C:ribonucleoprotein complex"/>
    <property type="evidence" value="ECO:0007669"/>
    <property type="project" value="UniProtKB-KW"/>
</dbReference>
<dbReference type="InterPro" id="IPR022776">
    <property type="entry name" value="TRM13/UPF0224_CHHC_Znf_dom"/>
</dbReference>
<evidence type="ECO:0000256" key="2">
    <source>
        <dbReference type="ARBA" id="ARBA00022771"/>
    </source>
</evidence>
<evidence type="ECO:0000259" key="6">
    <source>
        <dbReference type="PROSITE" id="PS51800"/>
    </source>
</evidence>
<keyword evidence="1" id="KW-0479">Metal-binding</keyword>
<protein>
    <submittedName>
        <fullName evidence="7">U11/U12 small nuclear ribonucleoprotein 48 kDa protein</fullName>
    </submittedName>
</protein>
<dbReference type="SUPFAM" id="SSF57667">
    <property type="entry name" value="beta-beta-alpha zinc fingers"/>
    <property type="match status" value="1"/>
</dbReference>
<dbReference type="InterPro" id="IPR036236">
    <property type="entry name" value="Znf_C2H2_sf"/>
</dbReference>
<feature type="region of interest" description="Disordered" evidence="5">
    <location>
        <begin position="344"/>
        <end position="419"/>
    </location>
</feature>
<evidence type="ECO:0000256" key="5">
    <source>
        <dbReference type="SAM" id="MobiDB-lite"/>
    </source>
</evidence>
<feature type="domain" description="CHHC U11-48K-type" evidence="6">
    <location>
        <begin position="81"/>
        <end position="108"/>
    </location>
</feature>
<proteinExistence type="predicted"/>